<keyword evidence="1" id="KW-0677">Repeat</keyword>
<dbReference type="Pfam" id="PF14559">
    <property type="entry name" value="TPR_19"/>
    <property type="match status" value="1"/>
</dbReference>
<dbReference type="Proteomes" id="UP000280296">
    <property type="component" value="Unassembled WGS sequence"/>
</dbReference>
<organism evidence="4 5">
    <name type="scientific">Tautonia sociabilis</name>
    <dbReference type="NCBI Taxonomy" id="2080755"/>
    <lineage>
        <taxon>Bacteria</taxon>
        <taxon>Pseudomonadati</taxon>
        <taxon>Planctomycetota</taxon>
        <taxon>Planctomycetia</taxon>
        <taxon>Isosphaerales</taxon>
        <taxon>Isosphaeraceae</taxon>
        <taxon>Tautonia</taxon>
    </lineage>
</organism>
<evidence type="ECO:0000256" key="3">
    <source>
        <dbReference type="PROSITE-ProRule" id="PRU00339"/>
    </source>
</evidence>
<dbReference type="SMART" id="SM00028">
    <property type="entry name" value="TPR"/>
    <property type="match status" value="5"/>
</dbReference>
<keyword evidence="5" id="KW-1185">Reference proteome</keyword>
<dbReference type="InterPro" id="IPR011990">
    <property type="entry name" value="TPR-like_helical_dom_sf"/>
</dbReference>
<proteinExistence type="predicted"/>
<dbReference type="PANTHER" id="PTHR45586">
    <property type="entry name" value="TPR REPEAT-CONTAINING PROTEIN PA4667"/>
    <property type="match status" value="1"/>
</dbReference>
<dbReference type="AlphaFoldDB" id="A0A432MJ70"/>
<name>A0A432MJ70_9BACT</name>
<dbReference type="PANTHER" id="PTHR45586:SF1">
    <property type="entry name" value="LIPOPOLYSACCHARIDE ASSEMBLY PROTEIN B"/>
    <property type="match status" value="1"/>
</dbReference>
<protein>
    <submittedName>
        <fullName evidence="4">Tetratricopeptide repeat protein</fullName>
    </submittedName>
</protein>
<evidence type="ECO:0000256" key="2">
    <source>
        <dbReference type="ARBA" id="ARBA00022803"/>
    </source>
</evidence>
<evidence type="ECO:0000256" key="1">
    <source>
        <dbReference type="ARBA" id="ARBA00022737"/>
    </source>
</evidence>
<dbReference type="EMBL" id="RYZH01000021">
    <property type="protein sequence ID" value="RUL87424.1"/>
    <property type="molecule type" value="Genomic_DNA"/>
</dbReference>
<reference evidence="4 5" key="2">
    <citation type="submission" date="2019-01" db="EMBL/GenBank/DDBJ databases">
        <title>Tautonia sociabilis, a novel thermotolerant planctomycete of Isosphaeraceae family, isolated from a 4000 m deep subterranean habitat.</title>
        <authorList>
            <person name="Kovaleva O.L."/>
            <person name="Elcheninov A.G."/>
            <person name="Van Heerden E."/>
            <person name="Toshchakov S.V."/>
            <person name="Novikov A."/>
            <person name="Bonch-Osmolovskaya E.A."/>
            <person name="Kublanov I.V."/>
        </authorList>
    </citation>
    <scope>NUCLEOTIDE SEQUENCE [LARGE SCALE GENOMIC DNA]</scope>
    <source>
        <strain evidence="4 5">GM2012</strain>
    </source>
</reference>
<dbReference type="InterPro" id="IPR051012">
    <property type="entry name" value="CellSynth/LPSAsmb/PSIAsmb"/>
</dbReference>
<dbReference type="InterPro" id="IPR019734">
    <property type="entry name" value="TPR_rpt"/>
</dbReference>
<evidence type="ECO:0000313" key="5">
    <source>
        <dbReference type="Proteomes" id="UP000280296"/>
    </source>
</evidence>
<feature type="repeat" description="TPR" evidence="3">
    <location>
        <begin position="275"/>
        <end position="308"/>
    </location>
</feature>
<accession>A0A432MJ70</accession>
<dbReference type="Pfam" id="PF13432">
    <property type="entry name" value="TPR_16"/>
    <property type="match status" value="1"/>
</dbReference>
<dbReference type="PROSITE" id="PS50005">
    <property type="entry name" value="TPR"/>
    <property type="match status" value="1"/>
</dbReference>
<evidence type="ECO:0000313" key="4">
    <source>
        <dbReference type="EMBL" id="RUL87424.1"/>
    </source>
</evidence>
<reference evidence="4 5" key="1">
    <citation type="submission" date="2018-12" db="EMBL/GenBank/DDBJ databases">
        <authorList>
            <person name="Toschakov S.V."/>
        </authorList>
    </citation>
    <scope>NUCLEOTIDE SEQUENCE [LARGE SCALE GENOMIC DNA]</scope>
    <source>
        <strain evidence="4 5">GM2012</strain>
    </source>
</reference>
<dbReference type="RefSeq" id="WP_126725640.1">
    <property type="nucleotide sequence ID" value="NZ_RYZH01000021.1"/>
</dbReference>
<dbReference type="SUPFAM" id="SSF48452">
    <property type="entry name" value="TPR-like"/>
    <property type="match status" value="1"/>
</dbReference>
<comment type="caution">
    <text evidence="4">The sequence shown here is derived from an EMBL/GenBank/DDBJ whole genome shotgun (WGS) entry which is preliminary data.</text>
</comment>
<keyword evidence="2 3" id="KW-0802">TPR repeat</keyword>
<dbReference type="Gene3D" id="1.25.40.10">
    <property type="entry name" value="Tetratricopeptide repeat domain"/>
    <property type="match status" value="1"/>
</dbReference>
<gene>
    <name evidence="4" type="ORF">TsocGM_12140</name>
</gene>
<dbReference type="OrthoDB" id="146908at2"/>
<sequence>MRRRAVIALLALAGIALAAASGLLIQDRIQRARSLRLGGAAYDDRRFALAHRLALDHLRRWPDDRPALLLAARSLSRMRQVDRAEALYQRAGPPFSVEDLHARADALVSSGRNAEAAEAYRALLARSPDDVLALRRLAALEITLDRVREASRLADRLIEIPDGAVIGYTLKGVIAYNGGVPEQSVAAFERVLQLDPGLEQMPLNPREMFWGYLGRDLIRLGRAADARRHLGRALSEHPRDAGLMDLMARSYEQDGMLDQAARCWRTAAEWDPTMPSPWLNLGRLALIEGDPAEAVRLLDRAAELAPGAPEPHHSLALAHRRLGHLEEAERHRLLADRLKAPDASPIP</sequence>